<sequence length="78" mass="8784">MNIKQKIIYGNSTIKDIRLVVEPWGREFILEPNSNVDIIIEGNIMLGCLEIESNEEGLIIYGWAGSIISIYQNGIEVC</sequence>
<name>V2UKM5_9GAMM</name>
<dbReference type="PATRIC" id="fig|1120928.5.peg.2081"/>
<evidence type="ECO:0000313" key="1">
    <source>
        <dbReference type="EMBL" id="ESK55263.1"/>
    </source>
</evidence>
<dbReference type="RefSeq" id="WP_018679813.1">
    <property type="nucleotide sequence ID" value="NZ_AYEV01000019.1"/>
</dbReference>
<keyword evidence="2" id="KW-1185">Reference proteome</keyword>
<proteinExistence type="predicted"/>
<gene>
    <name evidence="1" type="ORF">F990_02052</name>
</gene>
<organism evidence="1 2">
    <name type="scientific">Acinetobacter tjernbergiae DSM 14971 = CIP 107465</name>
    <dbReference type="NCBI Taxonomy" id="1120928"/>
    <lineage>
        <taxon>Bacteria</taxon>
        <taxon>Pseudomonadati</taxon>
        <taxon>Pseudomonadota</taxon>
        <taxon>Gammaproteobacteria</taxon>
        <taxon>Moraxellales</taxon>
        <taxon>Moraxellaceae</taxon>
        <taxon>Acinetobacter</taxon>
    </lineage>
</organism>
<dbReference type="STRING" id="202955.GCA_000759995_00398"/>
<dbReference type="Proteomes" id="UP000017404">
    <property type="component" value="Unassembled WGS sequence"/>
</dbReference>
<dbReference type="AlphaFoldDB" id="V2UKM5"/>
<comment type="caution">
    <text evidence="1">The sequence shown here is derived from an EMBL/GenBank/DDBJ whole genome shotgun (WGS) entry which is preliminary data.</text>
</comment>
<dbReference type="OrthoDB" id="6712411at2"/>
<dbReference type="EMBL" id="AYEV01000019">
    <property type="protein sequence ID" value="ESK55263.1"/>
    <property type="molecule type" value="Genomic_DNA"/>
</dbReference>
<reference evidence="1 2" key="1">
    <citation type="submission" date="2013-10" db="EMBL/GenBank/DDBJ databases">
        <title>The Genome Sequence of Acinetobacter tjernbergiae CIP107465.</title>
        <authorList>
            <consortium name="The Broad Institute Genomics Platform"/>
            <consortium name="The Broad Institute Genome Sequencing Center for Infectious Disease"/>
            <person name="Cerqueira G."/>
            <person name="Feldgarden M."/>
            <person name="Courvalin P."/>
            <person name="Grillot-Courvalin C."/>
            <person name="Clermont D."/>
            <person name="Rocha E."/>
            <person name="Yoon E.-J."/>
            <person name="Nemec A."/>
            <person name="Young S.K."/>
            <person name="Zeng Q."/>
            <person name="Gargeya S."/>
            <person name="Fitzgerald M."/>
            <person name="Abouelleil A."/>
            <person name="Alvarado L."/>
            <person name="Berlin A.M."/>
            <person name="Chapman S.B."/>
            <person name="Gainer-Dewar J."/>
            <person name="Goldberg J."/>
            <person name="Gnerre S."/>
            <person name="Griggs A."/>
            <person name="Gujja S."/>
            <person name="Hansen M."/>
            <person name="Howarth C."/>
            <person name="Imamovic A."/>
            <person name="Ireland A."/>
            <person name="Larimer J."/>
            <person name="McCowan C."/>
            <person name="Murphy C."/>
            <person name="Pearson M."/>
            <person name="Poon T.W."/>
            <person name="Priest M."/>
            <person name="Roberts A."/>
            <person name="Saif S."/>
            <person name="Shea T."/>
            <person name="Sykes S."/>
            <person name="Wortman J."/>
            <person name="Nusbaum C."/>
            <person name="Birren B."/>
        </authorList>
    </citation>
    <scope>NUCLEOTIDE SEQUENCE [LARGE SCALE GENOMIC DNA]</scope>
    <source>
        <strain evidence="1 2">CIP 107465</strain>
    </source>
</reference>
<accession>V2UKM5</accession>
<protein>
    <submittedName>
        <fullName evidence="1">Uncharacterized protein</fullName>
    </submittedName>
</protein>
<evidence type="ECO:0000313" key="2">
    <source>
        <dbReference type="Proteomes" id="UP000017404"/>
    </source>
</evidence>